<dbReference type="InterPro" id="IPR032774">
    <property type="entry name" value="WG_beta_rep"/>
</dbReference>
<dbReference type="Pfam" id="PF14903">
    <property type="entry name" value="WG_beta_rep"/>
    <property type="match status" value="1"/>
</dbReference>
<reference evidence="1" key="1">
    <citation type="journal article" date="2014" name="Int. J. Syst. Evol. Microbiol.">
        <title>Complete genome sequence of Corynebacterium casei LMG S-19264T (=DSM 44701T), isolated from a smear-ripened cheese.</title>
        <authorList>
            <consortium name="US DOE Joint Genome Institute (JGI-PGF)"/>
            <person name="Walter F."/>
            <person name="Albersmeier A."/>
            <person name="Kalinowski J."/>
            <person name="Ruckert C."/>
        </authorList>
    </citation>
    <scope>NUCLEOTIDE SEQUENCE</scope>
    <source>
        <strain evidence="1">CGMCC 1.15958</strain>
    </source>
</reference>
<dbReference type="Proteomes" id="UP000609064">
    <property type="component" value="Unassembled WGS sequence"/>
</dbReference>
<sequence>MNIEITDNKYDNFIKKANEFNLLEIYNFELIEDVGIESGGLHRDFRELKNTDEYYFLGTKLNDINEICILNKEAEILISHNSLRGTFYLKKSLLHKGKGAYVPNYDYRFSYYVRGGYIFIDILDEYKYDHYHEYSYMISHSGIYINNVHIWPIILYDKTIIQNGASLLLNRDLEKVGRIKSSLRNIPRGYIRTDNEVFDIELNVINEGDLNYFEDVKVIRKSIENSSLSNAYKYEFINRDGQSIFNMQYDFALDFYNNVSWVLNGNNWELIDKIGNIFVKIPSTKVVNENKKIKYTFKPYYQNLSEFDYGLIGCSFYPNFRTNGVLNNELLFFNETVDVYSDSKVETTQNIVLLNKNGERQLIFDIINNSLFLKNNKFRHAFEEKKHFAIKNIFDTKDNFIFICYLNKDGLLYLKPSWFFGINIKFITTKEFLTDSDISQQNIKIFEIFEASEKISTLKNITNKNVILEIINQELLSFLTS</sequence>
<dbReference type="EMBL" id="BMKK01000010">
    <property type="protein sequence ID" value="GGD72597.1"/>
    <property type="molecule type" value="Genomic_DNA"/>
</dbReference>
<accession>A0A916Z291</accession>
<comment type="caution">
    <text evidence="1">The sequence shown here is derived from an EMBL/GenBank/DDBJ whole genome shotgun (WGS) entry which is preliminary data.</text>
</comment>
<protein>
    <recommendedName>
        <fullName evidence="3">WG repeat-containing protein</fullName>
    </recommendedName>
</protein>
<dbReference type="RefSeq" id="WP_188768911.1">
    <property type="nucleotide sequence ID" value="NZ_BMKK01000010.1"/>
</dbReference>
<gene>
    <name evidence="1" type="ORF">GCM10011514_40880</name>
</gene>
<dbReference type="AlphaFoldDB" id="A0A916Z291"/>
<organism evidence="1 2">
    <name type="scientific">Emticicia aquatilis</name>
    <dbReference type="NCBI Taxonomy" id="1537369"/>
    <lineage>
        <taxon>Bacteria</taxon>
        <taxon>Pseudomonadati</taxon>
        <taxon>Bacteroidota</taxon>
        <taxon>Cytophagia</taxon>
        <taxon>Cytophagales</taxon>
        <taxon>Leadbetterellaceae</taxon>
        <taxon>Emticicia</taxon>
    </lineage>
</organism>
<reference evidence="1" key="2">
    <citation type="submission" date="2020-09" db="EMBL/GenBank/DDBJ databases">
        <authorList>
            <person name="Sun Q."/>
            <person name="Zhou Y."/>
        </authorList>
    </citation>
    <scope>NUCLEOTIDE SEQUENCE</scope>
    <source>
        <strain evidence="1">CGMCC 1.15958</strain>
    </source>
</reference>
<name>A0A916Z291_9BACT</name>
<keyword evidence="2" id="KW-1185">Reference proteome</keyword>
<evidence type="ECO:0008006" key="3">
    <source>
        <dbReference type="Google" id="ProtNLM"/>
    </source>
</evidence>
<evidence type="ECO:0000313" key="2">
    <source>
        <dbReference type="Proteomes" id="UP000609064"/>
    </source>
</evidence>
<proteinExistence type="predicted"/>
<evidence type="ECO:0000313" key="1">
    <source>
        <dbReference type="EMBL" id="GGD72597.1"/>
    </source>
</evidence>